<dbReference type="GO" id="GO:0005886">
    <property type="term" value="C:plasma membrane"/>
    <property type="evidence" value="ECO:0007669"/>
    <property type="project" value="TreeGrafter"/>
</dbReference>
<feature type="region of interest" description="Disordered" evidence="1">
    <location>
        <begin position="163"/>
        <end position="194"/>
    </location>
</feature>
<evidence type="ECO:0000256" key="1">
    <source>
        <dbReference type="SAM" id="MobiDB-lite"/>
    </source>
</evidence>
<dbReference type="EMBL" id="FN649731">
    <property type="protein sequence ID" value="CBJ32197.1"/>
    <property type="molecule type" value="Genomic_DNA"/>
</dbReference>
<protein>
    <recommendedName>
        <fullName evidence="5">CSC1/OSCA1-like cytosolic domain-containing protein</fullName>
    </recommendedName>
</protein>
<name>D7FWV9_ECTSI</name>
<dbReference type="eggNOG" id="ENOG502QW3U">
    <property type="taxonomic scope" value="Eukaryota"/>
</dbReference>
<feature type="transmembrane region" description="Helical" evidence="2">
    <location>
        <begin position="747"/>
        <end position="764"/>
    </location>
</feature>
<feature type="transmembrane region" description="Helical" evidence="2">
    <location>
        <begin position="692"/>
        <end position="718"/>
    </location>
</feature>
<proteinExistence type="predicted"/>
<sequence>MSAAVWDAEKGGATAAVAAAAAAEGSAENWEPASQAGIGGGVDSAGGSGYPETKDNGEDAAANLFGNDIPDEDGGTGGDGPAIVIASIPPAAADGVVGRGGGLGTRGSAAGTAFASGTSTLTKRRNSMAFEIARVERAGKAVLANPEKAKRAWELSRPRFVEESSVHGPAMGGSGGGGGGREGKTRARLPPGQENRNAVPYGVWSTSWAQMGDFGLDVGMYFVTLAQLVGAVLVYAALCVVAMVHFSSENYSGQQAGVRADLRGSAVCTASKEVLAFPRDSWDFRDTFDRNDCPLDSKQGYADMAGVLLLFMLLLLLGKAQEKAAEYTATQIHSAQPYTVKVSSPDPLADDPERWRRLFAQFGHVSYVTVARGNGALLRAMANRRAVGRRLESSTPDVAEIVEAYRSVDTKEPPTSGAGGWWKAFLRPCGFSRDTKFWARELWDAHRQVEGEIMKGMHDQGLPVVKVFVTFESDLSQARCLSHMSRGILDAPEEQHMYTNPDGFKTALHVMPASPASEVLYENLHIGAIHRIAAQVLTFVLTTMIVIISFLAARELEAIGVVATALVITVVDVVLPPLVRLICSVEKHHNSVSHDLSVMNKLTLARWANLAGIPFWLNDRLGTLTESNLELVVTVLWLNAFVPTFIRLLDIRGRWSRSVLAKKEVLQAAMDSHLEGSRFHLSDRYTDTTKTVFACLAYAPVLPIAMWIGLLSLSLSYWSDKWLFVKAWRTPQPPGNSGRVARLARRHLALAVLAHCVFALYYYAGWPFDRICRFDQGWIECSQEGTGLIEAETQSWMTGPQKTLVDVFSALNVAWLVILLVFYYLQSIMRGISLVVKGAPRKLRSRQHMPFSQLTSRYQHDVDAYVPQIKSSHQPLPLLACDLDFVEPETIPWQVDGHKGDSFEDYCLSSSRDMPRTSRYQRARLFSLCVHYPPPAPFEAIGNGC</sequence>
<evidence type="ECO:0008006" key="5">
    <source>
        <dbReference type="Google" id="ProtNLM"/>
    </source>
</evidence>
<dbReference type="GO" id="GO:0005227">
    <property type="term" value="F:calcium-activated cation channel activity"/>
    <property type="evidence" value="ECO:0007669"/>
    <property type="project" value="InterPro"/>
</dbReference>
<dbReference type="InParanoid" id="D7FWV9"/>
<organism evidence="3 4">
    <name type="scientific">Ectocarpus siliculosus</name>
    <name type="common">Brown alga</name>
    <name type="synonym">Conferva siliculosa</name>
    <dbReference type="NCBI Taxonomy" id="2880"/>
    <lineage>
        <taxon>Eukaryota</taxon>
        <taxon>Sar</taxon>
        <taxon>Stramenopiles</taxon>
        <taxon>Ochrophyta</taxon>
        <taxon>PX clade</taxon>
        <taxon>Phaeophyceae</taxon>
        <taxon>Ectocarpales</taxon>
        <taxon>Ectocarpaceae</taxon>
        <taxon>Ectocarpus</taxon>
    </lineage>
</organism>
<dbReference type="Proteomes" id="UP000002630">
    <property type="component" value="Linkage Group LG06"/>
</dbReference>
<feature type="transmembrane region" description="Helical" evidence="2">
    <location>
        <begin position="300"/>
        <end position="317"/>
    </location>
</feature>
<keyword evidence="4" id="KW-1185">Reference proteome</keyword>
<dbReference type="TCDB" id="1.A.17.3.5">
    <property type="family name" value="the calcium-dependent chloride channel (ca-clc) family"/>
</dbReference>
<dbReference type="OrthoDB" id="197892at2759"/>
<feature type="region of interest" description="Disordered" evidence="1">
    <location>
        <begin position="21"/>
        <end position="57"/>
    </location>
</feature>
<dbReference type="InterPro" id="IPR045122">
    <property type="entry name" value="Csc1-like"/>
</dbReference>
<feature type="transmembrane region" description="Helical" evidence="2">
    <location>
        <begin position="220"/>
        <end position="244"/>
    </location>
</feature>
<keyword evidence="2" id="KW-1133">Transmembrane helix</keyword>
<feature type="transmembrane region" description="Helical" evidence="2">
    <location>
        <begin position="558"/>
        <end position="578"/>
    </location>
</feature>
<evidence type="ECO:0000256" key="2">
    <source>
        <dbReference type="SAM" id="Phobius"/>
    </source>
</evidence>
<keyword evidence="2" id="KW-0812">Transmembrane</keyword>
<dbReference type="PANTHER" id="PTHR13018:SF5">
    <property type="entry name" value="RE44586P"/>
    <property type="match status" value="1"/>
</dbReference>
<feature type="transmembrane region" description="Helical" evidence="2">
    <location>
        <begin position="532"/>
        <end position="552"/>
    </location>
</feature>
<dbReference type="PANTHER" id="PTHR13018">
    <property type="entry name" value="PROBABLE MEMBRANE PROTEIN DUF221-RELATED"/>
    <property type="match status" value="1"/>
</dbReference>
<accession>D7FWV9</accession>
<gene>
    <name evidence="3" type="ORF">Esi_0315_0018</name>
</gene>
<evidence type="ECO:0000313" key="4">
    <source>
        <dbReference type="Proteomes" id="UP000002630"/>
    </source>
</evidence>
<dbReference type="AlphaFoldDB" id="D7FWV9"/>
<feature type="compositionally biased region" description="Gly residues" evidence="1">
    <location>
        <begin position="170"/>
        <end position="180"/>
    </location>
</feature>
<feature type="compositionally biased region" description="Gly residues" evidence="1">
    <location>
        <begin position="37"/>
        <end position="49"/>
    </location>
</feature>
<keyword evidence="2" id="KW-0472">Membrane</keyword>
<dbReference type="EMBL" id="FN648504">
    <property type="protein sequence ID" value="CBJ32197.1"/>
    <property type="molecule type" value="Genomic_DNA"/>
</dbReference>
<evidence type="ECO:0000313" key="3">
    <source>
        <dbReference type="EMBL" id="CBJ32197.1"/>
    </source>
</evidence>
<feature type="transmembrane region" description="Helical" evidence="2">
    <location>
        <begin position="804"/>
        <end position="825"/>
    </location>
</feature>
<reference evidence="3 4" key="1">
    <citation type="journal article" date="2010" name="Nature">
        <title>The Ectocarpus genome and the independent evolution of multicellularity in brown algae.</title>
        <authorList>
            <person name="Cock J.M."/>
            <person name="Sterck L."/>
            <person name="Rouze P."/>
            <person name="Scornet D."/>
            <person name="Allen A.E."/>
            <person name="Amoutzias G."/>
            <person name="Anthouard V."/>
            <person name="Artiguenave F."/>
            <person name="Aury J.M."/>
            <person name="Badger J.H."/>
            <person name="Beszteri B."/>
            <person name="Billiau K."/>
            <person name="Bonnet E."/>
            <person name="Bothwell J.H."/>
            <person name="Bowler C."/>
            <person name="Boyen C."/>
            <person name="Brownlee C."/>
            <person name="Carrano C.J."/>
            <person name="Charrier B."/>
            <person name="Cho G.Y."/>
            <person name="Coelho S.M."/>
            <person name="Collen J."/>
            <person name="Corre E."/>
            <person name="Da Silva C."/>
            <person name="Delage L."/>
            <person name="Delaroque N."/>
            <person name="Dittami S.M."/>
            <person name="Doulbeau S."/>
            <person name="Elias M."/>
            <person name="Farnham G."/>
            <person name="Gachon C.M."/>
            <person name="Gschloessl B."/>
            <person name="Heesch S."/>
            <person name="Jabbari K."/>
            <person name="Jubin C."/>
            <person name="Kawai H."/>
            <person name="Kimura K."/>
            <person name="Kloareg B."/>
            <person name="Kupper F.C."/>
            <person name="Lang D."/>
            <person name="Le Bail A."/>
            <person name="Leblanc C."/>
            <person name="Lerouge P."/>
            <person name="Lohr M."/>
            <person name="Lopez P.J."/>
            <person name="Martens C."/>
            <person name="Maumus F."/>
            <person name="Michel G."/>
            <person name="Miranda-Saavedra D."/>
            <person name="Morales J."/>
            <person name="Moreau H."/>
            <person name="Motomura T."/>
            <person name="Nagasato C."/>
            <person name="Napoli C.A."/>
            <person name="Nelson D.R."/>
            <person name="Nyvall-Collen P."/>
            <person name="Peters A.F."/>
            <person name="Pommier C."/>
            <person name="Potin P."/>
            <person name="Poulain J."/>
            <person name="Quesneville H."/>
            <person name="Read B."/>
            <person name="Rensing S.A."/>
            <person name="Ritter A."/>
            <person name="Rousvoal S."/>
            <person name="Samanta M."/>
            <person name="Samson G."/>
            <person name="Schroeder D.C."/>
            <person name="Segurens B."/>
            <person name="Strittmatter M."/>
            <person name="Tonon T."/>
            <person name="Tregear J.W."/>
            <person name="Valentin K."/>
            <person name="von Dassow P."/>
            <person name="Yamagishi T."/>
            <person name="Van de Peer Y."/>
            <person name="Wincker P."/>
        </authorList>
    </citation>
    <scope>NUCLEOTIDE SEQUENCE [LARGE SCALE GENOMIC DNA]</scope>
    <source>
        <strain evidence="4">Ec32 / CCAP1310/4</strain>
    </source>
</reference>